<feature type="binding site" evidence="1">
    <location>
        <position position="291"/>
    </location>
    <ligand>
        <name>substrate</name>
    </ligand>
</feature>
<dbReference type="SUPFAM" id="SSF56655">
    <property type="entry name" value="Carbohydrate phosphatase"/>
    <property type="match status" value="1"/>
</dbReference>
<dbReference type="Proteomes" id="UP001180616">
    <property type="component" value="Chromosome"/>
</dbReference>
<feature type="binding site" evidence="1">
    <location>
        <position position="111"/>
    </location>
    <ligand>
        <name>substrate</name>
    </ligand>
</feature>
<dbReference type="EMBL" id="CP133659">
    <property type="protein sequence ID" value="WMW64264.1"/>
    <property type="molecule type" value="Genomic_DNA"/>
</dbReference>
<feature type="binding site" evidence="1">
    <location>
        <position position="111"/>
    </location>
    <ligand>
        <name>Mg(2+)</name>
        <dbReference type="ChEBI" id="CHEBI:18420"/>
        <label>1</label>
    </ligand>
</feature>
<dbReference type="PRINTS" id="PR00377">
    <property type="entry name" value="IMPHPHTASES"/>
</dbReference>
<feature type="binding site" evidence="1">
    <location>
        <position position="131"/>
    </location>
    <ligand>
        <name>Mg(2+)</name>
        <dbReference type="ChEBI" id="CHEBI:18420"/>
        <label>2</label>
    </ligand>
</feature>
<dbReference type="EC" id="3.1.3.7" evidence="1"/>
<keyword evidence="1" id="KW-0472">Membrane</keyword>
<comment type="similarity">
    <text evidence="1">Belongs to the inositol monophosphatase superfamily. CysQ family.</text>
</comment>
<dbReference type="CDD" id="cd01638">
    <property type="entry name" value="CysQ"/>
    <property type="match status" value="1"/>
</dbReference>
<evidence type="ECO:0000313" key="3">
    <source>
        <dbReference type="EMBL" id="WMW64264.1"/>
    </source>
</evidence>
<dbReference type="Pfam" id="PF00459">
    <property type="entry name" value="Inositol_P"/>
    <property type="match status" value="1"/>
</dbReference>
<sequence>MSWGRCADATGRADPPALADLADMDDPADQADGSPAATPGVHPSAASFPLYDLLPLVMEAGRAILHWCGGAAPRTRRKADDSPVTEADEASQAVLAQGLARLRPGLPVLSEEGRIPPHAERAGWPRFLLVDPLDGTRGFLNGEGDFAVCMALVERGRPTAGILHFPALGVTWFGGRACGAWRLEHDAPPEPVRAARMFPQRATVMQGRVRRTPRLDAYLAAHADIRSAAFPGRPGAPVPVPMPPDTAAQDRLRAGLFPHRRMQAGGPLKFCLVAEGVAHVFPCMHPTWEWDTAPGQALLEGAGGTVTLLDGAPLAYNKPDLRNEFILAVGPAACVAGACAERQDALG</sequence>
<gene>
    <name evidence="1" type="primary">cysQ</name>
    <name evidence="3" type="ORF">KPS_002266</name>
</gene>
<dbReference type="PANTHER" id="PTHR43028:SF5">
    <property type="entry name" value="3'(2'),5'-BISPHOSPHATE NUCLEOTIDASE 1"/>
    <property type="match status" value="1"/>
</dbReference>
<evidence type="ECO:0000313" key="4">
    <source>
        <dbReference type="Proteomes" id="UP001180616"/>
    </source>
</evidence>
<evidence type="ECO:0000256" key="2">
    <source>
        <dbReference type="SAM" id="MobiDB-lite"/>
    </source>
</evidence>
<feature type="binding site" evidence="1">
    <location>
        <position position="131"/>
    </location>
    <ligand>
        <name>Mg(2+)</name>
        <dbReference type="ChEBI" id="CHEBI:18420"/>
        <label>1</label>
    </ligand>
</feature>
<feature type="binding site" evidence="1">
    <location>
        <position position="134"/>
    </location>
    <ligand>
        <name>Mg(2+)</name>
        <dbReference type="ChEBI" id="CHEBI:18420"/>
        <label>2</label>
    </ligand>
</feature>
<comment type="function">
    <text evidence="1">Converts adenosine-3',5'-bisphosphate (PAP) to AMP.</text>
</comment>
<accession>A0ABY9QYK7</accession>
<dbReference type="Gene3D" id="3.30.540.10">
    <property type="entry name" value="Fructose-1,6-Bisphosphatase, subunit A, domain 1"/>
    <property type="match status" value="1"/>
</dbReference>
<comment type="subcellular location">
    <subcellularLocation>
        <location evidence="1">Cell membrane</location>
        <topology evidence="1">Peripheral membrane protein</topology>
        <orientation evidence="1">Cytoplasmic side</orientation>
    </subcellularLocation>
</comment>
<keyword evidence="1" id="KW-0378">Hydrolase</keyword>
<name>A0ABY9QYK7_9BACT</name>
<feature type="binding site" evidence="1">
    <location>
        <position position="291"/>
    </location>
    <ligand>
        <name>Mg(2+)</name>
        <dbReference type="ChEBI" id="CHEBI:18420"/>
        <label>2</label>
    </ligand>
</feature>
<dbReference type="InterPro" id="IPR000760">
    <property type="entry name" value="Inositol_monophosphatase-like"/>
</dbReference>
<comment type="cofactor">
    <cofactor evidence="1">
        <name>Mg(2+)</name>
        <dbReference type="ChEBI" id="CHEBI:18420"/>
    </cofactor>
</comment>
<dbReference type="RefSeq" id="WP_309540366.1">
    <property type="nucleotide sequence ID" value="NZ_CP133659.1"/>
</dbReference>
<dbReference type="Gene3D" id="3.40.190.80">
    <property type="match status" value="1"/>
</dbReference>
<dbReference type="InterPro" id="IPR006240">
    <property type="entry name" value="CysQ"/>
</dbReference>
<comment type="catalytic activity">
    <reaction evidence="1">
        <text>adenosine 3',5'-bisphosphate + H2O = AMP + phosphate</text>
        <dbReference type="Rhea" id="RHEA:10040"/>
        <dbReference type="ChEBI" id="CHEBI:15377"/>
        <dbReference type="ChEBI" id="CHEBI:43474"/>
        <dbReference type="ChEBI" id="CHEBI:58343"/>
        <dbReference type="ChEBI" id="CHEBI:456215"/>
        <dbReference type="EC" id="3.1.3.7"/>
    </reaction>
</comment>
<protein>
    <recommendedName>
        <fullName evidence="1">3'(2'),5'-bisphosphate nucleotidase CysQ</fullName>
        <ecNumber evidence="1">3.1.3.7</ecNumber>
    </recommendedName>
    <alternativeName>
        <fullName evidence="1">3'(2'),5-bisphosphonucleoside 3'(2')-phosphohydrolase</fullName>
    </alternativeName>
    <alternativeName>
        <fullName evidence="1">3'-phosphoadenosine 5'-phosphate phosphatase</fullName>
        <shortName evidence="1">PAP phosphatase</shortName>
    </alternativeName>
</protein>
<evidence type="ECO:0000256" key="1">
    <source>
        <dbReference type="HAMAP-Rule" id="MF_02095"/>
    </source>
</evidence>
<reference evidence="3" key="1">
    <citation type="submission" date="2023-09" db="EMBL/GenBank/DDBJ databases">
        <authorList>
            <consortium name="CW5 consortium"/>
            <person name="Lu C.-W."/>
        </authorList>
    </citation>
    <scope>NUCLEOTIDE SEQUENCE</scope>
    <source>
        <strain evidence="3">KPS</strain>
    </source>
</reference>
<organism evidence="3 4">
    <name type="scientific">Nitratidesulfovibrio liaohensis</name>
    <dbReference type="NCBI Taxonomy" id="2604158"/>
    <lineage>
        <taxon>Bacteria</taxon>
        <taxon>Pseudomonadati</taxon>
        <taxon>Thermodesulfobacteriota</taxon>
        <taxon>Desulfovibrionia</taxon>
        <taxon>Desulfovibrionales</taxon>
        <taxon>Desulfovibrionaceae</taxon>
        <taxon>Nitratidesulfovibrio</taxon>
    </lineage>
</organism>
<dbReference type="InterPro" id="IPR050725">
    <property type="entry name" value="CysQ/Inositol_MonoPase"/>
</dbReference>
<feature type="region of interest" description="Disordered" evidence="2">
    <location>
        <begin position="1"/>
        <end position="40"/>
    </location>
</feature>
<dbReference type="PANTHER" id="PTHR43028">
    <property type="entry name" value="3'(2'),5'-BISPHOSPHATE NUCLEOTIDASE 1"/>
    <property type="match status" value="1"/>
</dbReference>
<feature type="binding site" evidence="1">
    <location>
        <position position="133"/>
    </location>
    <ligand>
        <name>Mg(2+)</name>
        <dbReference type="ChEBI" id="CHEBI:18420"/>
        <label>1</label>
    </ligand>
</feature>
<keyword evidence="1" id="KW-0460">Magnesium</keyword>
<keyword evidence="1" id="KW-0479">Metal-binding</keyword>
<keyword evidence="4" id="KW-1185">Reference proteome</keyword>
<keyword evidence="1" id="KW-1003">Cell membrane</keyword>
<feature type="binding site" evidence="1">
    <location>
        <begin position="133"/>
        <end position="136"/>
    </location>
    <ligand>
        <name>substrate</name>
    </ligand>
</feature>
<dbReference type="HAMAP" id="MF_02095">
    <property type="entry name" value="CysQ"/>
    <property type="match status" value="1"/>
</dbReference>
<proteinExistence type="inferred from homology"/>